<evidence type="ECO:0000313" key="2">
    <source>
        <dbReference type="Proteomes" id="UP000536179"/>
    </source>
</evidence>
<comment type="caution">
    <text evidence="1">The sequence shown here is derived from an EMBL/GenBank/DDBJ whole genome shotgun (WGS) entry which is preliminary data.</text>
</comment>
<dbReference type="EMBL" id="JACHXU010000011">
    <property type="protein sequence ID" value="MBB3207637.1"/>
    <property type="molecule type" value="Genomic_DNA"/>
</dbReference>
<evidence type="ECO:0000313" key="1">
    <source>
        <dbReference type="EMBL" id="MBB3207637.1"/>
    </source>
</evidence>
<organism evidence="1 2">
    <name type="scientific">Aporhodopirellula rubra</name>
    <dbReference type="NCBI Taxonomy" id="980271"/>
    <lineage>
        <taxon>Bacteria</taxon>
        <taxon>Pseudomonadati</taxon>
        <taxon>Planctomycetota</taxon>
        <taxon>Planctomycetia</taxon>
        <taxon>Pirellulales</taxon>
        <taxon>Pirellulaceae</taxon>
        <taxon>Aporhodopirellula</taxon>
    </lineage>
</organism>
<dbReference type="AlphaFoldDB" id="A0A7W5H5M3"/>
<sequence length="36" mass="4100">MCVPKNSISALIDYQANGLKVRRNIEVDCRNSEAKY</sequence>
<proteinExistence type="predicted"/>
<protein>
    <submittedName>
        <fullName evidence="1">Uncharacterized protein</fullName>
    </submittedName>
</protein>
<gene>
    <name evidence="1" type="ORF">FHS27_003462</name>
</gene>
<accession>A0A7W5H5M3</accession>
<dbReference type="Proteomes" id="UP000536179">
    <property type="component" value="Unassembled WGS sequence"/>
</dbReference>
<name>A0A7W5H5M3_9BACT</name>
<reference evidence="1 2" key="1">
    <citation type="submission" date="2020-08" db="EMBL/GenBank/DDBJ databases">
        <title>Genomic Encyclopedia of Type Strains, Phase III (KMG-III): the genomes of soil and plant-associated and newly described type strains.</title>
        <authorList>
            <person name="Whitman W."/>
        </authorList>
    </citation>
    <scope>NUCLEOTIDE SEQUENCE [LARGE SCALE GENOMIC DNA]</scope>
    <source>
        <strain evidence="1 2">CECT 8075</strain>
    </source>
</reference>
<keyword evidence="2" id="KW-1185">Reference proteome</keyword>